<proteinExistence type="predicted"/>
<accession>A0A4Z2I951</accession>
<dbReference type="EMBL" id="SRLO01000114">
    <property type="protein sequence ID" value="TNN74400.1"/>
    <property type="molecule type" value="Genomic_DNA"/>
</dbReference>
<evidence type="ECO:0000256" key="1">
    <source>
        <dbReference type="SAM" id="MobiDB-lite"/>
    </source>
</evidence>
<comment type="caution">
    <text evidence="2">The sequence shown here is derived from an EMBL/GenBank/DDBJ whole genome shotgun (WGS) entry which is preliminary data.</text>
</comment>
<organism evidence="2 3">
    <name type="scientific">Liparis tanakae</name>
    <name type="common">Tanaka's snailfish</name>
    <dbReference type="NCBI Taxonomy" id="230148"/>
    <lineage>
        <taxon>Eukaryota</taxon>
        <taxon>Metazoa</taxon>
        <taxon>Chordata</taxon>
        <taxon>Craniata</taxon>
        <taxon>Vertebrata</taxon>
        <taxon>Euteleostomi</taxon>
        <taxon>Actinopterygii</taxon>
        <taxon>Neopterygii</taxon>
        <taxon>Teleostei</taxon>
        <taxon>Neoteleostei</taxon>
        <taxon>Acanthomorphata</taxon>
        <taxon>Eupercaria</taxon>
        <taxon>Perciformes</taxon>
        <taxon>Cottioidei</taxon>
        <taxon>Cottales</taxon>
        <taxon>Liparidae</taxon>
        <taxon>Liparis</taxon>
    </lineage>
</organism>
<evidence type="ECO:0000313" key="3">
    <source>
        <dbReference type="Proteomes" id="UP000314294"/>
    </source>
</evidence>
<protein>
    <submittedName>
        <fullName evidence="2">Uncharacterized protein</fullName>
    </submittedName>
</protein>
<gene>
    <name evidence="2" type="ORF">EYF80_015359</name>
</gene>
<sequence>MRQFFGRIKKDRPSKLPFGQQNQLVKFRKNIVELKVSCHLPFLFNILQEWYTQKCQQGSRFRKHFTGQKKLGSRAQGGDGGPISMQANDGGGVARR</sequence>
<dbReference type="Proteomes" id="UP000314294">
    <property type="component" value="Unassembled WGS sequence"/>
</dbReference>
<dbReference type="AlphaFoldDB" id="A0A4Z2I951"/>
<keyword evidence="3" id="KW-1185">Reference proteome</keyword>
<name>A0A4Z2I951_9TELE</name>
<feature type="region of interest" description="Disordered" evidence="1">
    <location>
        <begin position="66"/>
        <end position="96"/>
    </location>
</feature>
<reference evidence="2 3" key="1">
    <citation type="submission" date="2019-03" db="EMBL/GenBank/DDBJ databases">
        <title>First draft genome of Liparis tanakae, snailfish: a comprehensive survey of snailfish specific genes.</title>
        <authorList>
            <person name="Kim W."/>
            <person name="Song I."/>
            <person name="Jeong J.-H."/>
            <person name="Kim D."/>
            <person name="Kim S."/>
            <person name="Ryu S."/>
            <person name="Song J.Y."/>
            <person name="Lee S.K."/>
        </authorList>
    </citation>
    <scope>NUCLEOTIDE SEQUENCE [LARGE SCALE GENOMIC DNA]</scope>
    <source>
        <tissue evidence="2">Muscle</tissue>
    </source>
</reference>
<evidence type="ECO:0000313" key="2">
    <source>
        <dbReference type="EMBL" id="TNN74400.1"/>
    </source>
</evidence>